<organism evidence="2 3">
    <name type="scientific">Martelella mangrovi</name>
    <dbReference type="NCBI Taxonomy" id="1397477"/>
    <lineage>
        <taxon>Bacteria</taxon>
        <taxon>Pseudomonadati</taxon>
        <taxon>Pseudomonadota</taxon>
        <taxon>Alphaproteobacteria</taxon>
        <taxon>Hyphomicrobiales</taxon>
        <taxon>Aurantimonadaceae</taxon>
        <taxon>Martelella</taxon>
    </lineage>
</organism>
<accession>A0ABV2IHS7</accession>
<sequence>MTRSTDISDFQPRAECRLVCVGGWSFCRCGWSDHPGGKYPCRAALEDAQDAAIREAIEGAEDWRPAERLQRGGAPARFGSAMTTERQR</sequence>
<evidence type="ECO:0000313" key="3">
    <source>
        <dbReference type="Proteomes" id="UP001549164"/>
    </source>
</evidence>
<protein>
    <recommendedName>
        <fullName evidence="4">DUF2188 domain-containing protein</fullName>
    </recommendedName>
</protein>
<evidence type="ECO:0008006" key="4">
    <source>
        <dbReference type="Google" id="ProtNLM"/>
    </source>
</evidence>
<evidence type="ECO:0000256" key="1">
    <source>
        <dbReference type="SAM" id="MobiDB-lite"/>
    </source>
</evidence>
<name>A0ABV2IHS7_9HYPH</name>
<reference evidence="2 3" key="1">
    <citation type="submission" date="2024-06" db="EMBL/GenBank/DDBJ databases">
        <title>Genomic Encyclopedia of Type Strains, Phase IV (KMG-IV): sequencing the most valuable type-strain genomes for metagenomic binning, comparative biology and taxonomic classification.</title>
        <authorList>
            <person name="Goeker M."/>
        </authorList>
    </citation>
    <scope>NUCLEOTIDE SEQUENCE [LARGE SCALE GENOMIC DNA]</scope>
    <source>
        <strain evidence="2 3">DSM 28102</strain>
    </source>
</reference>
<dbReference type="RefSeq" id="WP_354435907.1">
    <property type="nucleotide sequence ID" value="NZ_JBEPLY010000023.1"/>
</dbReference>
<feature type="region of interest" description="Disordered" evidence="1">
    <location>
        <begin position="68"/>
        <end position="88"/>
    </location>
</feature>
<comment type="caution">
    <text evidence="2">The sequence shown here is derived from an EMBL/GenBank/DDBJ whole genome shotgun (WGS) entry which is preliminary data.</text>
</comment>
<dbReference type="EMBL" id="JBEPLY010000023">
    <property type="protein sequence ID" value="MET3602154.1"/>
    <property type="molecule type" value="Genomic_DNA"/>
</dbReference>
<proteinExistence type="predicted"/>
<keyword evidence="3" id="KW-1185">Reference proteome</keyword>
<evidence type="ECO:0000313" key="2">
    <source>
        <dbReference type="EMBL" id="MET3602154.1"/>
    </source>
</evidence>
<gene>
    <name evidence="2" type="ORF">ABID12_004122</name>
</gene>
<dbReference type="Proteomes" id="UP001549164">
    <property type="component" value="Unassembled WGS sequence"/>
</dbReference>